<accession>A0A2K1QL44</accession>
<gene>
    <name evidence="1" type="ORF">CAC42_792</name>
</gene>
<reference evidence="1 2" key="1">
    <citation type="submission" date="2017-06" db="EMBL/GenBank/DDBJ databases">
        <title>Draft genome sequence of a variant of Elsinoe murrayae.</title>
        <authorList>
            <person name="Cheng Q."/>
        </authorList>
    </citation>
    <scope>NUCLEOTIDE SEQUENCE [LARGE SCALE GENOMIC DNA]</scope>
    <source>
        <strain evidence="1 2">CQ-2017a</strain>
    </source>
</reference>
<dbReference type="Proteomes" id="UP000243797">
    <property type="component" value="Unassembled WGS sequence"/>
</dbReference>
<protein>
    <submittedName>
        <fullName evidence="1">Uncharacterized protein</fullName>
    </submittedName>
</protein>
<organism evidence="1 2">
    <name type="scientific">Sphaceloma murrayae</name>
    <dbReference type="NCBI Taxonomy" id="2082308"/>
    <lineage>
        <taxon>Eukaryota</taxon>
        <taxon>Fungi</taxon>
        <taxon>Dikarya</taxon>
        <taxon>Ascomycota</taxon>
        <taxon>Pezizomycotina</taxon>
        <taxon>Dothideomycetes</taxon>
        <taxon>Dothideomycetidae</taxon>
        <taxon>Myriangiales</taxon>
        <taxon>Elsinoaceae</taxon>
        <taxon>Sphaceloma</taxon>
    </lineage>
</organism>
<evidence type="ECO:0000313" key="1">
    <source>
        <dbReference type="EMBL" id="PNS15533.1"/>
    </source>
</evidence>
<evidence type="ECO:0000313" key="2">
    <source>
        <dbReference type="Proteomes" id="UP000243797"/>
    </source>
</evidence>
<name>A0A2K1QL44_9PEZI</name>
<dbReference type="AlphaFoldDB" id="A0A2K1QL44"/>
<comment type="caution">
    <text evidence="1">The sequence shown here is derived from an EMBL/GenBank/DDBJ whole genome shotgun (WGS) entry which is preliminary data.</text>
</comment>
<dbReference type="InParanoid" id="A0A2K1QL44"/>
<keyword evidence="2" id="KW-1185">Reference proteome</keyword>
<dbReference type="EMBL" id="NKHZ01000070">
    <property type="protein sequence ID" value="PNS15533.1"/>
    <property type="molecule type" value="Genomic_DNA"/>
</dbReference>
<proteinExistence type="predicted"/>
<sequence length="402" mass="43666">MELLWVLCSPPVAFEIEVVLLEESELGDKTPPVLFELDLVLLEVLEPGNKTPPLVGLEKDELVPPEEDPAVLEVPRVSEPAGVDVCIWDEGVLFADEDTSSADENVLFTDDELLDCEMLELEVAFCPVVDAIVVDVYFPRPATMPLSDSEDGNCPAIAEKIVQSPVASSKLKPTHPVDTDGTEDGWVEEIEGLVEVTLRLADDRAMLRLVLTALLLCEDDPDDWEILSSSVVGVAEDVYSELLLVEPNPEDVEAGLVVPSFWFEYCEDLVSPGVVVFSLSGVNKVDSALEDGEDEGFPLVVVTPPEADAEVSLLGNVFAGEVEIFVEEINDFDELLTEVMGRLVSEAGEEVLLLEAVPDLPVDILDLDEDMAGRVTALADEALEVFKLAVKPLELVEDPAVD</sequence>